<comment type="caution">
    <text evidence="2">The sequence shown here is derived from an EMBL/GenBank/DDBJ whole genome shotgun (WGS) entry which is preliminary data.</text>
</comment>
<keyword evidence="1" id="KW-0472">Membrane</keyword>
<name>A0AAV4GTB3_9GAST</name>
<keyword evidence="3" id="KW-1185">Reference proteome</keyword>
<evidence type="ECO:0000313" key="2">
    <source>
        <dbReference type="EMBL" id="GFR88571.1"/>
    </source>
</evidence>
<keyword evidence="1" id="KW-1133">Transmembrane helix</keyword>
<evidence type="ECO:0000313" key="3">
    <source>
        <dbReference type="Proteomes" id="UP000762676"/>
    </source>
</evidence>
<evidence type="ECO:0000256" key="1">
    <source>
        <dbReference type="SAM" id="Phobius"/>
    </source>
</evidence>
<reference evidence="2 3" key="1">
    <citation type="journal article" date="2021" name="Elife">
        <title>Chloroplast acquisition without the gene transfer in kleptoplastic sea slugs, Plakobranchus ocellatus.</title>
        <authorList>
            <person name="Maeda T."/>
            <person name="Takahashi S."/>
            <person name="Yoshida T."/>
            <person name="Shimamura S."/>
            <person name="Takaki Y."/>
            <person name="Nagai Y."/>
            <person name="Toyoda A."/>
            <person name="Suzuki Y."/>
            <person name="Arimoto A."/>
            <person name="Ishii H."/>
            <person name="Satoh N."/>
            <person name="Nishiyama T."/>
            <person name="Hasebe M."/>
            <person name="Maruyama T."/>
            <person name="Minagawa J."/>
            <person name="Obokata J."/>
            <person name="Shigenobu S."/>
        </authorList>
    </citation>
    <scope>NUCLEOTIDE SEQUENCE [LARGE SCALE GENOMIC DNA]</scope>
</reference>
<sequence>MFIETPTLTVKVVWPHAADLRPDEELRVDGLTWLAAERNKTPKLFVDVRKNTSPQWNPPEPYLVVHVVVVVVVVVVAAAVVPLVVAEAAAVVAVAEAAAGVAVVHM</sequence>
<accession>A0AAV4GTB3</accession>
<proteinExistence type="predicted"/>
<protein>
    <submittedName>
        <fullName evidence="2">Uncharacterized protein</fullName>
    </submittedName>
</protein>
<dbReference type="Proteomes" id="UP000762676">
    <property type="component" value="Unassembled WGS sequence"/>
</dbReference>
<dbReference type="EMBL" id="BMAT01008573">
    <property type="protein sequence ID" value="GFR88571.1"/>
    <property type="molecule type" value="Genomic_DNA"/>
</dbReference>
<feature type="transmembrane region" description="Helical" evidence="1">
    <location>
        <begin position="63"/>
        <end position="85"/>
    </location>
</feature>
<gene>
    <name evidence="2" type="ORF">ElyMa_004255900</name>
</gene>
<dbReference type="AlphaFoldDB" id="A0AAV4GTB3"/>
<keyword evidence="1" id="KW-0812">Transmembrane</keyword>
<organism evidence="2 3">
    <name type="scientific">Elysia marginata</name>
    <dbReference type="NCBI Taxonomy" id="1093978"/>
    <lineage>
        <taxon>Eukaryota</taxon>
        <taxon>Metazoa</taxon>
        <taxon>Spiralia</taxon>
        <taxon>Lophotrochozoa</taxon>
        <taxon>Mollusca</taxon>
        <taxon>Gastropoda</taxon>
        <taxon>Heterobranchia</taxon>
        <taxon>Euthyneura</taxon>
        <taxon>Panpulmonata</taxon>
        <taxon>Sacoglossa</taxon>
        <taxon>Placobranchoidea</taxon>
        <taxon>Plakobranchidae</taxon>
        <taxon>Elysia</taxon>
    </lineage>
</organism>